<reference evidence="1" key="1">
    <citation type="submission" date="2023-03" db="EMBL/GenBank/DDBJ databases">
        <authorList>
            <person name="Julca I."/>
        </authorList>
    </citation>
    <scope>NUCLEOTIDE SEQUENCE</scope>
</reference>
<keyword evidence="2" id="KW-1185">Reference proteome</keyword>
<dbReference type="Proteomes" id="UP001161247">
    <property type="component" value="Chromosome 4"/>
</dbReference>
<dbReference type="EMBL" id="OX459121">
    <property type="protein sequence ID" value="CAI9102711.1"/>
    <property type="molecule type" value="Genomic_DNA"/>
</dbReference>
<evidence type="ECO:0000313" key="1">
    <source>
        <dbReference type="EMBL" id="CAI9102711.1"/>
    </source>
</evidence>
<sequence length="178" mass="20083">MAPRQKVAARKINNKKLRFRVMQEAPAALPQPPVIQQKVAQKALRTKFDLALFVSEAAWNFFERTTNLPVIVERGVDTESASALYISLYRWTRLANPLMEPRMNVVRKFYSNLIEAEGDMVYVRGGNMDISPAAIRTAWSLPTVEIDLEKALADLCKDKSLADVLLNELCEDEDGDLS</sequence>
<proteinExistence type="predicted"/>
<evidence type="ECO:0000313" key="2">
    <source>
        <dbReference type="Proteomes" id="UP001161247"/>
    </source>
</evidence>
<protein>
    <submittedName>
        <fullName evidence="1">OLC1v1001020C1</fullName>
    </submittedName>
</protein>
<name>A0AAV1D604_OLDCO</name>
<organism evidence="1 2">
    <name type="scientific">Oldenlandia corymbosa var. corymbosa</name>
    <dbReference type="NCBI Taxonomy" id="529605"/>
    <lineage>
        <taxon>Eukaryota</taxon>
        <taxon>Viridiplantae</taxon>
        <taxon>Streptophyta</taxon>
        <taxon>Embryophyta</taxon>
        <taxon>Tracheophyta</taxon>
        <taxon>Spermatophyta</taxon>
        <taxon>Magnoliopsida</taxon>
        <taxon>eudicotyledons</taxon>
        <taxon>Gunneridae</taxon>
        <taxon>Pentapetalae</taxon>
        <taxon>asterids</taxon>
        <taxon>lamiids</taxon>
        <taxon>Gentianales</taxon>
        <taxon>Rubiaceae</taxon>
        <taxon>Rubioideae</taxon>
        <taxon>Spermacoceae</taxon>
        <taxon>Hedyotis-Oldenlandia complex</taxon>
        <taxon>Oldenlandia</taxon>
    </lineage>
</organism>
<gene>
    <name evidence="1" type="ORF">OLC1_LOCUS12019</name>
</gene>
<dbReference type="AlphaFoldDB" id="A0AAV1D604"/>
<accession>A0AAV1D604</accession>